<dbReference type="Gene3D" id="3.40.630.30">
    <property type="match status" value="1"/>
</dbReference>
<dbReference type="InterPro" id="IPR016181">
    <property type="entry name" value="Acyl_CoA_acyltransferase"/>
</dbReference>
<evidence type="ECO:0000256" key="1">
    <source>
        <dbReference type="ARBA" id="ARBA00022679"/>
    </source>
</evidence>
<keyword evidence="5" id="KW-1185">Reference proteome</keyword>
<accession>A0A2R8CDM1</accession>
<keyword evidence="2" id="KW-0012">Acyltransferase</keyword>
<reference evidence="5" key="1">
    <citation type="submission" date="2018-03" db="EMBL/GenBank/DDBJ databases">
        <authorList>
            <person name="Rodrigo-Torres L."/>
            <person name="Arahal R. D."/>
            <person name="Lucena T."/>
        </authorList>
    </citation>
    <scope>NUCLEOTIDE SEQUENCE [LARGE SCALE GENOMIC DNA]</scope>
    <source>
        <strain evidence="5">CECT 7615</strain>
    </source>
</reference>
<dbReference type="EMBL" id="ONZG01000011">
    <property type="protein sequence ID" value="SPJ30459.1"/>
    <property type="molecule type" value="Genomic_DNA"/>
</dbReference>
<evidence type="ECO:0000313" key="4">
    <source>
        <dbReference type="EMBL" id="SPJ30459.1"/>
    </source>
</evidence>
<dbReference type="SUPFAM" id="SSF55729">
    <property type="entry name" value="Acyl-CoA N-acyltransferases (Nat)"/>
    <property type="match status" value="1"/>
</dbReference>
<proteinExistence type="predicted"/>
<name>A0A2R8CDM1_9RHOB</name>
<dbReference type="PANTHER" id="PTHR43877:SF2">
    <property type="entry name" value="AMINOALKYLPHOSPHONATE N-ACETYLTRANSFERASE-RELATED"/>
    <property type="match status" value="1"/>
</dbReference>
<gene>
    <name evidence="4" type="ORF">TRM7615_03993</name>
</gene>
<dbReference type="PANTHER" id="PTHR43877">
    <property type="entry name" value="AMINOALKYLPHOSPHONATE N-ACETYLTRANSFERASE-RELATED-RELATED"/>
    <property type="match status" value="1"/>
</dbReference>
<dbReference type="OrthoDB" id="2436196at2"/>
<dbReference type="GO" id="GO:0016747">
    <property type="term" value="F:acyltransferase activity, transferring groups other than amino-acyl groups"/>
    <property type="evidence" value="ECO:0007669"/>
    <property type="project" value="InterPro"/>
</dbReference>
<evidence type="ECO:0000313" key="5">
    <source>
        <dbReference type="Proteomes" id="UP000244898"/>
    </source>
</evidence>
<sequence length="170" mass="19438">MTEIAVRLALDDSEIEDVRALCEEWLDWHWKAYPNDWPTEGNPMDPQKFQMILKDLPELHARPRGGIIIASVDGKPAGCVMYNEAEAGTAEFNRMFVSEGGRGHGLGRLMLERMFEQMISDGYKKVVFSSAKFLTHARAMYDSAGFVDMPHPQGFPDAWRNYVYFMERAL</sequence>
<protein>
    <recommendedName>
        <fullName evidence="3">N-acetyltransferase domain-containing protein</fullName>
    </recommendedName>
</protein>
<dbReference type="InterPro" id="IPR000182">
    <property type="entry name" value="GNAT_dom"/>
</dbReference>
<dbReference type="InterPro" id="IPR050832">
    <property type="entry name" value="Bact_Acetyltransf"/>
</dbReference>
<keyword evidence="1" id="KW-0808">Transferase</keyword>
<dbReference type="Proteomes" id="UP000244898">
    <property type="component" value="Unassembled WGS sequence"/>
</dbReference>
<organism evidence="4 5">
    <name type="scientific">Falsiruegeria mediterranea M17</name>
    <dbReference type="NCBI Taxonomy" id="1200281"/>
    <lineage>
        <taxon>Bacteria</taxon>
        <taxon>Pseudomonadati</taxon>
        <taxon>Pseudomonadota</taxon>
        <taxon>Alphaproteobacteria</taxon>
        <taxon>Rhodobacterales</taxon>
        <taxon>Roseobacteraceae</taxon>
        <taxon>Falsiruegeria</taxon>
    </lineage>
</organism>
<feature type="domain" description="N-acetyltransferase" evidence="3">
    <location>
        <begin position="13"/>
        <end position="170"/>
    </location>
</feature>
<evidence type="ECO:0000259" key="3">
    <source>
        <dbReference type="PROSITE" id="PS51186"/>
    </source>
</evidence>
<dbReference type="AlphaFoldDB" id="A0A2R8CDM1"/>
<dbReference type="RefSeq" id="WP_108790954.1">
    <property type="nucleotide sequence ID" value="NZ_ONZG01000011.1"/>
</dbReference>
<evidence type="ECO:0000256" key="2">
    <source>
        <dbReference type="ARBA" id="ARBA00023315"/>
    </source>
</evidence>
<dbReference type="PROSITE" id="PS51186">
    <property type="entry name" value="GNAT"/>
    <property type="match status" value="1"/>
</dbReference>
<dbReference type="Pfam" id="PF00583">
    <property type="entry name" value="Acetyltransf_1"/>
    <property type="match status" value="1"/>
</dbReference>